<keyword evidence="2" id="KW-0349">Heme</keyword>
<dbReference type="EMBL" id="BLXT01004727">
    <property type="protein sequence ID" value="GFO16934.1"/>
    <property type="molecule type" value="Genomic_DNA"/>
</dbReference>
<dbReference type="AlphaFoldDB" id="A0AAV4BEZ8"/>
<dbReference type="InterPro" id="IPR001199">
    <property type="entry name" value="Cyt_B5-like_heme/steroid-bd"/>
</dbReference>
<evidence type="ECO:0000259" key="8">
    <source>
        <dbReference type="SMART" id="SM01117"/>
    </source>
</evidence>
<dbReference type="Gene3D" id="3.10.120.10">
    <property type="entry name" value="Cytochrome b5-like heme/steroid binding domain"/>
    <property type="match status" value="1"/>
</dbReference>
<keyword evidence="9" id="KW-0675">Receptor</keyword>
<comment type="subcellular location">
    <subcellularLocation>
        <location evidence="1">Endoplasmic reticulum</location>
    </subcellularLocation>
</comment>
<evidence type="ECO:0000256" key="6">
    <source>
        <dbReference type="ARBA" id="ARBA00038357"/>
    </source>
</evidence>
<evidence type="ECO:0000256" key="3">
    <source>
        <dbReference type="ARBA" id="ARBA00022723"/>
    </source>
</evidence>
<dbReference type="SUPFAM" id="SSF55856">
    <property type="entry name" value="Cytochrome b5-like heme/steroid binding domain"/>
    <property type="match status" value="1"/>
</dbReference>
<evidence type="ECO:0000256" key="7">
    <source>
        <dbReference type="SAM" id="SignalP"/>
    </source>
</evidence>
<evidence type="ECO:0000256" key="1">
    <source>
        <dbReference type="ARBA" id="ARBA00004240"/>
    </source>
</evidence>
<dbReference type="PANTHER" id="PTHR10281">
    <property type="entry name" value="MEMBRANE-ASSOCIATED PROGESTERONE RECEPTOR COMPONENT-RELATED"/>
    <property type="match status" value="1"/>
</dbReference>
<gene>
    <name evidence="9" type="ORF">PoB_004343900</name>
</gene>
<protein>
    <submittedName>
        <fullName evidence="9">Membrane-associated progesterone receptor component 1</fullName>
    </submittedName>
</protein>
<dbReference type="GO" id="GO:0016020">
    <property type="term" value="C:membrane"/>
    <property type="evidence" value="ECO:0007669"/>
    <property type="project" value="TreeGrafter"/>
</dbReference>
<keyword evidence="3" id="KW-0479">Metal-binding</keyword>
<feature type="chain" id="PRO_5043752619" evidence="7">
    <location>
        <begin position="31"/>
        <end position="169"/>
    </location>
</feature>
<feature type="domain" description="Cytochrome b5 heme-binding" evidence="8">
    <location>
        <begin position="52"/>
        <end position="149"/>
    </location>
</feature>
<dbReference type="GO" id="GO:0005783">
    <property type="term" value="C:endoplasmic reticulum"/>
    <property type="evidence" value="ECO:0007669"/>
    <property type="project" value="UniProtKB-SubCell"/>
</dbReference>
<organism evidence="9 10">
    <name type="scientific">Plakobranchus ocellatus</name>
    <dbReference type="NCBI Taxonomy" id="259542"/>
    <lineage>
        <taxon>Eukaryota</taxon>
        <taxon>Metazoa</taxon>
        <taxon>Spiralia</taxon>
        <taxon>Lophotrochozoa</taxon>
        <taxon>Mollusca</taxon>
        <taxon>Gastropoda</taxon>
        <taxon>Heterobranchia</taxon>
        <taxon>Euthyneura</taxon>
        <taxon>Panpulmonata</taxon>
        <taxon>Sacoglossa</taxon>
        <taxon>Placobranchoidea</taxon>
        <taxon>Plakobranchidae</taxon>
        <taxon>Plakobranchus</taxon>
    </lineage>
</organism>
<dbReference type="PANTHER" id="PTHR10281:SF72">
    <property type="entry name" value="NEUDESIN"/>
    <property type="match status" value="1"/>
</dbReference>
<sequence>MSVCTDMEIFCIKVQPLLVVLLLMVSAVTSEDSYTLKEISIKAAGRKPVRIFTAEELKKYDASDKNEAILMGIKGVVFDVTEGKTFYDKESPYNILVGKDSTRAVAKMSLEPSDMTHDISGLPPATLKALDDVFEGTYMAKYPVVGYMDYLLEEKPYLFKSVSYTHVEL</sequence>
<evidence type="ECO:0000256" key="5">
    <source>
        <dbReference type="ARBA" id="ARBA00023004"/>
    </source>
</evidence>
<feature type="signal peptide" evidence="7">
    <location>
        <begin position="1"/>
        <end position="30"/>
    </location>
</feature>
<dbReference type="InterPro" id="IPR050577">
    <property type="entry name" value="MAPR/NEUFC/NENF-like"/>
</dbReference>
<evidence type="ECO:0000256" key="4">
    <source>
        <dbReference type="ARBA" id="ARBA00022824"/>
    </source>
</evidence>
<evidence type="ECO:0000313" key="10">
    <source>
        <dbReference type="Proteomes" id="UP000735302"/>
    </source>
</evidence>
<dbReference type="InterPro" id="IPR036400">
    <property type="entry name" value="Cyt_B5-like_heme/steroid_sf"/>
</dbReference>
<comment type="caution">
    <text evidence="9">The sequence shown here is derived from an EMBL/GenBank/DDBJ whole genome shotgun (WGS) entry which is preliminary data.</text>
</comment>
<accession>A0AAV4BEZ8</accession>
<keyword evidence="4" id="KW-0256">Endoplasmic reticulum</keyword>
<evidence type="ECO:0000256" key="2">
    <source>
        <dbReference type="ARBA" id="ARBA00022617"/>
    </source>
</evidence>
<keyword evidence="5" id="KW-0408">Iron</keyword>
<evidence type="ECO:0000313" key="9">
    <source>
        <dbReference type="EMBL" id="GFO16934.1"/>
    </source>
</evidence>
<dbReference type="GO" id="GO:0046872">
    <property type="term" value="F:metal ion binding"/>
    <property type="evidence" value="ECO:0007669"/>
    <property type="project" value="UniProtKB-KW"/>
</dbReference>
<keyword evidence="7" id="KW-0732">Signal</keyword>
<proteinExistence type="inferred from homology"/>
<dbReference type="SMART" id="SM01117">
    <property type="entry name" value="Cyt-b5"/>
    <property type="match status" value="1"/>
</dbReference>
<keyword evidence="10" id="KW-1185">Reference proteome</keyword>
<reference evidence="9 10" key="1">
    <citation type="journal article" date="2021" name="Elife">
        <title>Chloroplast acquisition without the gene transfer in kleptoplastic sea slugs, Plakobranchus ocellatus.</title>
        <authorList>
            <person name="Maeda T."/>
            <person name="Takahashi S."/>
            <person name="Yoshida T."/>
            <person name="Shimamura S."/>
            <person name="Takaki Y."/>
            <person name="Nagai Y."/>
            <person name="Toyoda A."/>
            <person name="Suzuki Y."/>
            <person name="Arimoto A."/>
            <person name="Ishii H."/>
            <person name="Satoh N."/>
            <person name="Nishiyama T."/>
            <person name="Hasebe M."/>
            <person name="Maruyama T."/>
            <person name="Minagawa J."/>
            <person name="Obokata J."/>
            <person name="Shigenobu S."/>
        </authorList>
    </citation>
    <scope>NUCLEOTIDE SEQUENCE [LARGE SCALE GENOMIC DNA]</scope>
</reference>
<dbReference type="Proteomes" id="UP000735302">
    <property type="component" value="Unassembled WGS sequence"/>
</dbReference>
<dbReference type="Pfam" id="PF00173">
    <property type="entry name" value="Cyt-b5"/>
    <property type="match status" value="1"/>
</dbReference>
<comment type="similarity">
    <text evidence="6">Belongs to the cytochrome b5 family. MAPR subfamily.</text>
</comment>
<name>A0AAV4BEZ8_9GAST</name>